<dbReference type="Gene3D" id="2.60.40.10">
    <property type="entry name" value="Immunoglobulins"/>
    <property type="match status" value="1"/>
</dbReference>
<reference evidence="7" key="3">
    <citation type="submission" date="2025-08" db="UniProtKB">
        <authorList>
            <consortium name="Ensembl"/>
        </authorList>
    </citation>
    <scope>IDENTIFICATION</scope>
</reference>
<dbReference type="InParanoid" id="A0A3B1J455"/>
<dbReference type="GO" id="GO:0042101">
    <property type="term" value="C:T cell receptor complex"/>
    <property type="evidence" value="ECO:0007669"/>
    <property type="project" value="UniProtKB-KW"/>
</dbReference>
<keyword evidence="5" id="KW-0391">Immunity</keyword>
<dbReference type="InterPro" id="IPR007110">
    <property type="entry name" value="Ig-like_dom"/>
</dbReference>
<dbReference type="SUPFAM" id="SSF48726">
    <property type="entry name" value="Immunoglobulin"/>
    <property type="match status" value="1"/>
</dbReference>
<dbReference type="InterPro" id="IPR036179">
    <property type="entry name" value="Ig-like_dom_sf"/>
</dbReference>
<dbReference type="InterPro" id="IPR013783">
    <property type="entry name" value="Ig-like_fold"/>
</dbReference>
<keyword evidence="8" id="KW-1185">Reference proteome</keyword>
<keyword evidence="4" id="KW-0393">Immunoglobulin domain</keyword>
<dbReference type="Ensembl" id="ENSAMXT00000057102.1">
    <property type="protein sequence ID" value="ENSAMXP00000037052.1"/>
    <property type="gene ID" value="ENSAMXG00000036467.1"/>
</dbReference>
<keyword evidence="3" id="KW-0675">Receptor</keyword>
<name>A0A3B1J455_ASTMX</name>
<dbReference type="PANTHER" id="PTHR19367">
    <property type="entry name" value="T-CELL RECEPTOR ALPHA CHAIN V REGION"/>
    <property type="match status" value="1"/>
</dbReference>
<proteinExistence type="predicted"/>
<evidence type="ECO:0000256" key="4">
    <source>
        <dbReference type="ARBA" id="ARBA00023319"/>
    </source>
</evidence>
<protein>
    <recommendedName>
        <fullName evidence="6">Ig-like domain-containing protein</fullName>
    </recommendedName>
</protein>
<dbReference type="SMART" id="SM00406">
    <property type="entry name" value="IGv"/>
    <property type="match status" value="1"/>
</dbReference>
<dbReference type="STRING" id="7994.ENSAMXP00000037052"/>
<dbReference type="GO" id="GO:0002250">
    <property type="term" value="P:adaptive immune response"/>
    <property type="evidence" value="ECO:0007669"/>
    <property type="project" value="UniProtKB-KW"/>
</dbReference>
<evidence type="ECO:0000313" key="7">
    <source>
        <dbReference type="Ensembl" id="ENSAMXP00000037052.1"/>
    </source>
</evidence>
<evidence type="ECO:0000256" key="5">
    <source>
        <dbReference type="ARBA" id="ARBA00043266"/>
    </source>
</evidence>
<keyword evidence="2" id="KW-1064">Adaptive immunity</keyword>
<dbReference type="AlphaFoldDB" id="A0A3B1J455"/>
<dbReference type="InterPro" id="IPR003599">
    <property type="entry name" value="Ig_sub"/>
</dbReference>
<keyword evidence="5" id="KW-1279">T cell receptor</keyword>
<dbReference type="PANTHER" id="PTHR19367:SF18">
    <property type="entry name" value="T CELL RECEPTOR ALPHA VARIABLE 16"/>
    <property type="match status" value="1"/>
</dbReference>
<dbReference type="PROSITE" id="PS50835">
    <property type="entry name" value="IG_LIKE"/>
    <property type="match status" value="1"/>
</dbReference>
<reference evidence="8" key="1">
    <citation type="submission" date="2013-03" db="EMBL/GenBank/DDBJ databases">
        <authorList>
            <person name="Jeffery W."/>
            <person name="Warren W."/>
            <person name="Wilson R.K."/>
        </authorList>
    </citation>
    <scope>NUCLEOTIDE SEQUENCE</scope>
    <source>
        <strain evidence="8">female</strain>
    </source>
</reference>
<evidence type="ECO:0000313" key="8">
    <source>
        <dbReference type="Proteomes" id="UP000018467"/>
    </source>
</evidence>
<reference evidence="7" key="4">
    <citation type="submission" date="2025-09" db="UniProtKB">
        <authorList>
            <consortium name="Ensembl"/>
        </authorList>
    </citation>
    <scope>IDENTIFICATION</scope>
</reference>
<keyword evidence="1" id="KW-0732">Signal</keyword>
<dbReference type="Proteomes" id="UP000018467">
    <property type="component" value="Unassembled WGS sequence"/>
</dbReference>
<evidence type="ECO:0000256" key="3">
    <source>
        <dbReference type="ARBA" id="ARBA00023170"/>
    </source>
</evidence>
<feature type="domain" description="Ig-like" evidence="6">
    <location>
        <begin position="37"/>
        <end position="135"/>
    </location>
</feature>
<dbReference type="GeneTree" id="ENSGT00940000177319"/>
<reference evidence="8" key="2">
    <citation type="journal article" date="2014" name="Nat. Commun.">
        <title>The cavefish genome reveals candidate genes for eye loss.</title>
        <authorList>
            <person name="McGaugh S.E."/>
            <person name="Gross J.B."/>
            <person name="Aken B."/>
            <person name="Blin M."/>
            <person name="Borowsky R."/>
            <person name="Chalopin D."/>
            <person name="Hinaux H."/>
            <person name="Jeffery W.R."/>
            <person name="Keene A."/>
            <person name="Ma L."/>
            <person name="Minx P."/>
            <person name="Murphy D."/>
            <person name="O'Quin K.E."/>
            <person name="Retaux S."/>
            <person name="Rohner N."/>
            <person name="Searle S.M."/>
            <person name="Stahl B.A."/>
            <person name="Tabin C."/>
            <person name="Volff J.N."/>
            <person name="Yoshizawa M."/>
            <person name="Warren W.C."/>
        </authorList>
    </citation>
    <scope>NUCLEOTIDE SEQUENCE [LARGE SCALE GENOMIC DNA]</scope>
    <source>
        <strain evidence="8">female</strain>
    </source>
</reference>
<evidence type="ECO:0000259" key="6">
    <source>
        <dbReference type="PROSITE" id="PS50835"/>
    </source>
</evidence>
<dbReference type="Pfam" id="PF07686">
    <property type="entry name" value="V-set"/>
    <property type="match status" value="1"/>
</dbReference>
<dbReference type="InterPro" id="IPR051287">
    <property type="entry name" value="TCR_variable_region"/>
</dbReference>
<evidence type="ECO:0000256" key="1">
    <source>
        <dbReference type="ARBA" id="ARBA00022729"/>
    </source>
</evidence>
<sequence length="143" mass="16028">MVFCKRRLIFYLKKCFCVFSNQALFISGGVTSNTINPVESEKQVSAGNRVTLSCRYTDSNVWLYWYRQYPSSKLDFLINIHDSGSLGGSPLPGFSAKVEDKVVHLEISSTAVSDSALYYCAVELTHASSDTCEVSHRFFLSSR</sequence>
<dbReference type="SMART" id="SM00409">
    <property type="entry name" value="IG"/>
    <property type="match status" value="1"/>
</dbReference>
<dbReference type="InterPro" id="IPR013106">
    <property type="entry name" value="Ig_V-set"/>
</dbReference>
<organism evidence="7 8">
    <name type="scientific">Astyanax mexicanus</name>
    <name type="common">Blind cave fish</name>
    <name type="synonym">Astyanax fasciatus mexicanus</name>
    <dbReference type="NCBI Taxonomy" id="7994"/>
    <lineage>
        <taxon>Eukaryota</taxon>
        <taxon>Metazoa</taxon>
        <taxon>Chordata</taxon>
        <taxon>Craniata</taxon>
        <taxon>Vertebrata</taxon>
        <taxon>Euteleostomi</taxon>
        <taxon>Actinopterygii</taxon>
        <taxon>Neopterygii</taxon>
        <taxon>Teleostei</taxon>
        <taxon>Ostariophysi</taxon>
        <taxon>Characiformes</taxon>
        <taxon>Characoidei</taxon>
        <taxon>Acestrorhamphidae</taxon>
        <taxon>Acestrorhamphinae</taxon>
        <taxon>Astyanax</taxon>
    </lineage>
</organism>
<evidence type="ECO:0000256" key="2">
    <source>
        <dbReference type="ARBA" id="ARBA00023130"/>
    </source>
</evidence>
<accession>A0A3B1J455</accession>